<keyword evidence="1" id="KW-0472">Membrane</keyword>
<feature type="transmembrane region" description="Helical" evidence="1">
    <location>
        <begin position="158"/>
        <end position="183"/>
    </location>
</feature>
<feature type="transmembrane region" description="Helical" evidence="1">
    <location>
        <begin position="635"/>
        <end position="653"/>
    </location>
</feature>
<keyword evidence="1" id="KW-0812">Transmembrane</keyword>
<feature type="transmembrane region" description="Helical" evidence="1">
    <location>
        <begin position="396"/>
        <end position="417"/>
    </location>
</feature>
<reference evidence="3" key="2">
    <citation type="submission" date="2003-12" db="EMBL/GenBank/DDBJ databases">
        <title>Monterey Bay Coastal Ocean Microbial Observatory environmental clone sequencing.</title>
        <authorList>
            <person name="DeLong E.F."/>
        </authorList>
    </citation>
    <scope>NUCLEOTIDE SEQUENCE</scope>
</reference>
<reference evidence="3" key="1">
    <citation type="submission" date="2003-11" db="EMBL/GenBank/DDBJ databases">
        <authorList>
            <person name="Heidelberg J.F."/>
            <person name="Eisen J.A."/>
            <person name="Nelson W.C."/>
            <person name="DeLong E.F."/>
        </authorList>
    </citation>
    <scope>NUCLEOTIDE SEQUENCE</scope>
</reference>
<feature type="transmembrane region" description="Helical" evidence="1">
    <location>
        <begin position="604"/>
        <end position="623"/>
    </location>
</feature>
<feature type="transmembrane region" description="Helical" evidence="1">
    <location>
        <begin position="30"/>
        <end position="49"/>
    </location>
</feature>
<feature type="transmembrane region" description="Helical" evidence="1">
    <location>
        <begin position="98"/>
        <end position="114"/>
    </location>
</feature>
<organism evidence="3">
    <name type="scientific">uncultured marine bacterium 314</name>
    <dbReference type="NCBI Taxonomy" id="257387"/>
    <lineage>
        <taxon>Bacteria</taxon>
        <taxon>environmental samples</taxon>
    </lineage>
</organism>
<keyword evidence="1" id="KW-1133">Transmembrane helix</keyword>
<name>Q6SHL0_9BACT</name>
<evidence type="ECO:0000256" key="1">
    <source>
        <dbReference type="SAM" id="Phobius"/>
    </source>
</evidence>
<gene>
    <name evidence="3" type="ORF">MBMO_EBAC750-09G06.26</name>
</gene>
<feature type="transmembrane region" description="Helical" evidence="1">
    <location>
        <begin position="511"/>
        <end position="535"/>
    </location>
</feature>
<feature type="transmembrane region" description="Helical" evidence="1">
    <location>
        <begin position="763"/>
        <end position="781"/>
    </location>
</feature>
<dbReference type="PANTHER" id="PTHR43849:SF2">
    <property type="entry name" value="BLL3936 PROTEIN"/>
    <property type="match status" value="1"/>
</dbReference>
<dbReference type="InterPro" id="IPR010656">
    <property type="entry name" value="DctM"/>
</dbReference>
<feature type="transmembrane region" description="Helical" evidence="1">
    <location>
        <begin position="203"/>
        <end position="226"/>
    </location>
</feature>
<evidence type="ECO:0000313" key="3">
    <source>
        <dbReference type="EMBL" id="AAR37611.1"/>
    </source>
</evidence>
<accession>Q6SHL0</accession>
<dbReference type="PANTHER" id="PTHR43849">
    <property type="entry name" value="BLL3936 PROTEIN"/>
    <property type="match status" value="1"/>
</dbReference>
<feature type="transmembrane region" description="Helical" evidence="1">
    <location>
        <begin position="576"/>
        <end position="592"/>
    </location>
</feature>
<dbReference type="Pfam" id="PF06808">
    <property type="entry name" value="DctM"/>
    <property type="match status" value="1"/>
</dbReference>
<evidence type="ECO:0000259" key="2">
    <source>
        <dbReference type="Pfam" id="PF06808"/>
    </source>
</evidence>
<feature type="transmembrane region" description="Helical" evidence="1">
    <location>
        <begin position="69"/>
        <end position="86"/>
    </location>
</feature>
<protein>
    <submittedName>
        <fullName evidence="3">Membrane protein, putative</fullName>
    </submittedName>
</protein>
<feature type="transmembrane region" description="Helical" evidence="1">
    <location>
        <begin position="333"/>
        <end position="350"/>
    </location>
</feature>
<sequence>MNVDQKIDSQPINLDKFDEESGSKKNLQGWNLKLAAIVAISWSLFQLWYASPLPYILNFGKIIDVPARSLHLAFGLVLCFLVYPTLKSKRKSKISTSDFVLVFISLLVTLYIFLDYEGLVYRQGILAKIEFGSFVIPYELIIGILGIVLLLEATRRAIGIPLVAIALIFILFSIFGQSMPFLISHQGLSITRLVGYHWFGGEAIFGIPISVSVSFIFLFVLFGAILDTAGGGKYFINLAFALVGKMRGGPAKAAILASGLTGLISGSSVANTVTTGTFTIPIMKKSGLTAVKAGAIEVAASVNGQIMPPIMGAAAFVMAELLGISYFTVITHAFLPAVISYIALFYISHLESVKLNIRGLSESEIPPLGKTFVGGIHYLIPIFILVYLLLIERWTAASAVFYSILSLMIIILVRAVLTAKKNNLSLFDGLKFGINEIIAGLEKGAINMINVAIAIATAGIIVGAVASTGLSNNLIVIVEAISGGNVIILLALTAVLCIILGMGLPTTANYLVVAALMAHVVVEVGAASGYVFPLIAVHLYVFYFGLMADVTPPVGLASYAAAAISRADPIKTGIQAFWYSLRTAILPVVFIFNSELLLIGIRSIWHGLMVIATSLIAILVFSAATQGWFINKMKWYEIIIFILISLSLFRPDYVLDKFYPKYEYTQLQISNLQFINLKPDRDVHIRVTRRTEYGDRYKLFVIKKDSFKENYSLEDYGINLVDKEGRITVDTLKWNGLAKKSGFETRDVISEFKIENLERPNKAIVYPFALLVLFGFGYLNYKRKTTS</sequence>
<feature type="transmembrane region" description="Helical" evidence="1">
    <location>
        <begin position="371"/>
        <end position="390"/>
    </location>
</feature>
<feature type="transmembrane region" description="Helical" evidence="1">
    <location>
        <begin position="445"/>
        <end position="466"/>
    </location>
</feature>
<feature type="transmembrane region" description="Helical" evidence="1">
    <location>
        <begin position="541"/>
        <end position="564"/>
    </location>
</feature>
<feature type="domain" description="TRAP C4-dicarboxylate transport system permease DctM subunit" evidence="2">
    <location>
        <begin position="145"/>
        <end position="600"/>
    </location>
</feature>
<dbReference type="EMBL" id="AY458634">
    <property type="protein sequence ID" value="AAR37611.1"/>
    <property type="molecule type" value="Genomic_DNA"/>
</dbReference>
<feature type="transmembrane region" description="Helical" evidence="1">
    <location>
        <begin position="134"/>
        <end position="151"/>
    </location>
</feature>
<dbReference type="InterPro" id="IPR021814">
    <property type="entry name" value="DUF3394"/>
</dbReference>
<proteinExistence type="predicted"/>
<feature type="transmembrane region" description="Helical" evidence="1">
    <location>
        <begin position="486"/>
        <end position="504"/>
    </location>
</feature>
<dbReference type="AlphaFoldDB" id="Q6SHL0"/>
<dbReference type="Pfam" id="PF11874">
    <property type="entry name" value="DUF3394"/>
    <property type="match status" value="1"/>
</dbReference>
<dbReference type="NCBIfam" id="TIGR02123">
    <property type="entry name" value="TRAP_fused"/>
    <property type="match status" value="1"/>
</dbReference>
<dbReference type="InterPro" id="IPR011853">
    <property type="entry name" value="TRAP_DctM-Dct_fused"/>
</dbReference>